<name>A0A3D9ITE3_9BACL</name>
<keyword evidence="3" id="KW-0326">Glycosidase</keyword>
<dbReference type="PANTHER" id="PTHR11452:SF75">
    <property type="entry name" value="ALPHA-GALACTOSIDASE MEL1"/>
    <property type="match status" value="1"/>
</dbReference>
<keyword evidence="2" id="KW-0378">Hydrolase</keyword>
<dbReference type="GO" id="GO:0005975">
    <property type="term" value="P:carbohydrate metabolic process"/>
    <property type="evidence" value="ECO:0007669"/>
    <property type="project" value="InterPro"/>
</dbReference>
<evidence type="ECO:0000313" key="4">
    <source>
        <dbReference type="EMBL" id="RED64965.1"/>
    </source>
</evidence>
<dbReference type="InterPro" id="IPR002241">
    <property type="entry name" value="Glyco_hydro_27"/>
</dbReference>
<keyword evidence="5" id="KW-1185">Reference proteome</keyword>
<dbReference type="EMBL" id="QRDY01000002">
    <property type="protein sequence ID" value="RED64965.1"/>
    <property type="molecule type" value="Genomic_DNA"/>
</dbReference>
<accession>A0A3D9ITE3</accession>
<gene>
    <name evidence="4" type="ORF">DFP95_102387</name>
</gene>
<dbReference type="InterPro" id="IPR013780">
    <property type="entry name" value="Glyco_hydro_b"/>
</dbReference>
<dbReference type="GO" id="GO:0004553">
    <property type="term" value="F:hydrolase activity, hydrolyzing O-glycosyl compounds"/>
    <property type="evidence" value="ECO:0007669"/>
    <property type="project" value="InterPro"/>
</dbReference>
<dbReference type="PANTHER" id="PTHR11452">
    <property type="entry name" value="ALPHA-GALACTOSIDASE/ALPHA-N-ACETYLGALACTOSAMINIDASE"/>
    <property type="match status" value="1"/>
</dbReference>
<evidence type="ECO:0000256" key="1">
    <source>
        <dbReference type="ARBA" id="ARBA00009743"/>
    </source>
</evidence>
<evidence type="ECO:0000256" key="2">
    <source>
        <dbReference type="ARBA" id="ARBA00022801"/>
    </source>
</evidence>
<dbReference type="InterPro" id="IPR013785">
    <property type="entry name" value="Aldolase_TIM"/>
</dbReference>
<protein>
    <submittedName>
        <fullName evidence="4">Uncharacterized protein</fullName>
    </submittedName>
</protein>
<organism evidence="4 5">
    <name type="scientific">Cohnella lupini</name>
    <dbReference type="NCBI Taxonomy" id="1294267"/>
    <lineage>
        <taxon>Bacteria</taxon>
        <taxon>Bacillati</taxon>
        <taxon>Bacillota</taxon>
        <taxon>Bacilli</taxon>
        <taxon>Bacillales</taxon>
        <taxon>Paenibacillaceae</taxon>
        <taxon>Cohnella</taxon>
    </lineage>
</organism>
<evidence type="ECO:0000313" key="5">
    <source>
        <dbReference type="Proteomes" id="UP000256869"/>
    </source>
</evidence>
<dbReference type="SUPFAM" id="SSF51011">
    <property type="entry name" value="Glycosyl hydrolase domain"/>
    <property type="match status" value="1"/>
</dbReference>
<dbReference type="InterPro" id="IPR017853">
    <property type="entry name" value="GH"/>
</dbReference>
<reference evidence="4 5" key="1">
    <citation type="submission" date="2018-07" db="EMBL/GenBank/DDBJ databases">
        <title>Genomic Encyclopedia of Type Strains, Phase III (KMG-III): the genomes of soil and plant-associated and newly described type strains.</title>
        <authorList>
            <person name="Whitman W."/>
        </authorList>
    </citation>
    <scope>NUCLEOTIDE SEQUENCE [LARGE SCALE GENOMIC DNA]</scope>
    <source>
        <strain evidence="4 5">CECT 8236</strain>
    </source>
</reference>
<dbReference type="Proteomes" id="UP000256869">
    <property type="component" value="Unassembled WGS sequence"/>
</dbReference>
<dbReference type="SUPFAM" id="SSF51445">
    <property type="entry name" value="(Trans)glycosidases"/>
    <property type="match status" value="1"/>
</dbReference>
<comment type="caution">
    <text evidence="4">The sequence shown here is derived from an EMBL/GenBank/DDBJ whole genome shotgun (WGS) entry which is preliminary data.</text>
</comment>
<dbReference type="Gene3D" id="2.60.40.1180">
    <property type="entry name" value="Golgi alpha-mannosidase II"/>
    <property type="match status" value="1"/>
</dbReference>
<dbReference type="OrthoDB" id="1031955at2"/>
<proteinExistence type="inferred from homology"/>
<evidence type="ECO:0000256" key="3">
    <source>
        <dbReference type="ARBA" id="ARBA00023295"/>
    </source>
</evidence>
<dbReference type="RefSeq" id="WP_115991707.1">
    <property type="nucleotide sequence ID" value="NZ_QRDY01000002.1"/>
</dbReference>
<dbReference type="AlphaFoldDB" id="A0A3D9ITE3"/>
<sequence length="684" mass="77295">MLSQNIQIESDSNIMAVDNGLVRSEANLHDGTLAFHWRDGRAIRGLYGELKVGSDLLRTSLYENHSVDEASIQPVEDGFGRGIRWTFKHSTPGKPAIRQHLWSYEGMPYVFVELDSRQEAEWETNYMSPLASLRNDGSVIDFGSGSKGEIRVLFVPYDNDKWVRYGSHAIPCSVESYEATAIYDKDARKGFVLGSVTHDFWKTGLQVEGTWAGEVSRLRAFGGVTGLQTRDTLPHGNARGLVNVSPRIFVGAFDDYRDGMEAFGRANAVIAPKLPWDGGVPFGWNSWSAVMGRLDFDVYVHTSDFIKQSLQQFGFSNDGVVYINFDAFWNKLTPEELSESVRRVRANGQKPGIYFSPFAYWGKDPERPVEGFEGYAYRDLLLKDHAGNLLPTLDGAYAMDLSHPVTLERIRRELDRFVEWGFEYVKADFLAHGALEGKHHLPDVRSGIQAYHLGMAVIRDTLKPERIGRPFFINVSIAPLFPHGYAHSRRISCDAFGLIGDTEYMLNALTYGWWINDTLYRFNDPDHTVLHKSDNQKETTAHEGRSRLTASVIAGTSLLLGDDYRLEEAAARARSWMTRPEVMDLARKGVTFRPVEGTSGNKAEDIYLLQSEDEAWVAVFNFDPDHAVSKRIELTRLGIQSGKEVSVREIWDGREMRFDDARKAIEIELQPAESVLLHFRNQSL</sequence>
<comment type="similarity">
    <text evidence="1">Belongs to the glycosyl hydrolase 27 family.</text>
</comment>
<dbReference type="Gene3D" id="3.20.20.70">
    <property type="entry name" value="Aldolase class I"/>
    <property type="match status" value="1"/>
</dbReference>